<name>A0ABX1QDD3_9RHOO</name>
<dbReference type="EMBL" id="WTVQ01000018">
    <property type="protein sequence ID" value="NMG75507.1"/>
    <property type="molecule type" value="Genomic_DNA"/>
</dbReference>
<keyword evidence="1" id="KW-0812">Transmembrane</keyword>
<accession>A0ABX1QDD3</accession>
<comment type="caution">
    <text evidence="2">The sequence shown here is derived from an EMBL/GenBank/DDBJ whole genome shotgun (WGS) entry which is preliminary data.</text>
</comment>
<proteinExistence type="predicted"/>
<keyword evidence="1" id="KW-0472">Membrane</keyword>
<organism evidence="2 3">
    <name type="scientific">Aromatoleum diolicum</name>
    <dbReference type="NCBI Taxonomy" id="75796"/>
    <lineage>
        <taxon>Bacteria</taxon>
        <taxon>Pseudomonadati</taxon>
        <taxon>Pseudomonadota</taxon>
        <taxon>Betaproteobacteria</taxon>
        <taxon>Rhodocyclales</taxon>
        <taxon>Rhodocyclaceae</taxon>
        <taxon>Aromatoleum</taxon>
    </lineage>
</organism>
<keyword evidence="1" id="KW-1133">Transmembrane helix</keyword>
<evidence type="ECO:0000313" key="2">
    <source>
        <dbReference type="EMBL" id="NMG75507.1"/>
    </source>
</evidence>
<dbReference type="Proteomes" id="UP000648984">
    <property type="component" value="Unassembled WGS sequence"/>
</dbReference>
<keyword evidence="3" id="KW-1185">Reference proteome</keyword>
<reference evidence="2 3" key="1">
    <citation type="submission" date="2019-12" db="EMBL/GenBank/DDBJ databases">
        <title>Comparative genomics gives insights into the taxonomy of the Azoarcus-Aromatoleum group and reveals separate origins of nif in the plant-associated Azoarcus and non-plant-associated Aromatoleum sub-groups.</title>
        <authorList>
            <person name="Lafos M."/>
            <person name="Maluk M."/>
            <person name="Batista M."/>
            <person name="Junghare M."/>
            <person name="Carmona M."/>
            <person name="Faoro H."/>
            <person name="Cruz L.M."/>
            <person name="Battistoni F."/>
            <person name="De Souza E."/>
            <person name="Pedrosa F."/>
            <person name="Chen W.-M."/>
            <person name="Poole P.S."/>
            <person name="Dixon R.A."/>
            <person name="James E.K."/>
        </authorList>
    </citation>
    <scope>NUCLEOTIDE SEQUENCE [LARGE SCALE GENOMIC DNA]</scope>
    <source>
        <strain evidence="2 3">22Lin</strain>
    </source>
</reference>
<dbReference type="RefSeq" id="WP_169260658.1">
    <property type="nucleotide sequence ID" value="NZ_WTVQ01000018.1"/>
</dbReference>
<evidence type="ECO:0000313" key="3">
    <source>
        <dbReference type="Proteomes" id="UP000648984"/>
    </source>
</evidence>
<evidence type="ECO:0000256" key="1">
    <source>
        <dbReference type="SAM" id="Phobius"/>
    </source>
</evidence>
<feature type="transmembrane region" description="Helical" evidence="1">
    <location>
        <begin position="6"/>
        <end position="24"/>
    </location>
</feature>
<sequence length="96" mass="11065">MSDIPFPILVAAIFLFGCLAVLHIHRRQQDAQRALPQRDAYLAAHGQQTPACQRCRSIDTREFGLHDGEDHRRVVACAHCDKLMFQYSRNTEMRRS</sequence>
<protein>
    <submittedName>
        <fullName evidence="2">Uncharacterized protein</fullName>
    </submittedName>
</protein>
<gene>
    <name evidence="2" type="ORF">GPA25_12140</name>
</gene>